<comment type="subcellular location">
    <subcellularLocation>
        <location evidence="1">Membrane</location>
        <topology evidence="1">Multi-pass membrane protein</topology>
    </subcellularLocation>
</comment>
<evidence type="ECO:0000256" key="13">
    <source>
        <dbReference type="ARBA" id="ARBA00023201"/>
    </source>
</evidence>
<dbReference type="PANTHER" id="PTHR43562">
    <property type="entry name" value="NAPA-TYPE SODIUM/HYDROGEN ANTIPORTER"/>
    <property type="match status" value="1"/>
</dbReference>
<dbReference type="GO" id="GO:0015297">
    <property type="term" value="F:antiporter activity"/>
    <property type="evidence" value="ECO:0007669"/>
    <property type="project" value="UniProtKB-KW"/>
</dbReference>
<feature type="domain" description="PTS EIIA type-2" evidence="16">
    <location>
        <begin position="575"/>
        <end position="719"/>
    </location>
</feature>
<dbReference type="InterPro" id="IPR016152">
    <property type="entry name" value="PTrfase/Anion_transptr"/>
</dbReference>
<keyword evidence="9 14" id="KW-1133">Transmembrane helix</keyword>
<feature type="transmembrane region" description="Helical" evidence="14">
    <location>
        <begin position="167"/>
        <end position="187"/>
    </location>
</feature>
<keyword evidence="5" id="KW-0762">Sugar transport</keyword>
<dbReference type="Pfam" id="PF00999">
    <property type="entry name" value="Na_H_Exchanger"/>
    <property type="match status" value="1"/>
</dbReference>
<dbReference type="PROSITE" id="PS51094">
    <property type="entry name" value="PTS_EIIA_TYPE_2"/>
    <property type="match status" value="1"/>
</dbReference>
<evidence type="ECO:0000256" key="14">
    <source>
        <dbReference type="SAM" id="Phobius"/>
    </source>
</evidence>
<keyword evidence="4" id="KW-0597">Phosphoprotein</keyword>
<evidence type="ECO:0000313" key="17">
    <source>
        <dbReference type="EMBL" id="MDC7227617.1"/>
    </source>
</evidence>
<dbReference type="InterPro" id="IPR038770">
    <property type="entry name" value="Na+/solute_symporter_sf"/>
</dbReference>
<evidence type="ECO:0000256" key="15">
    <source>
        <dbReference type="SAM" id="SignalP"/>
    </source>
</evidence>
<dbReference type="EMBL" id="JAQQAL010000029">
    <property type="protein sequence ID" value="MDC7227617.1"/>
    <property type="molecule type" value="Genomic_DNA"/>
</dbReference>
<accession>A0AAJ1IE31</accession>
<dbReference type="EC" id="2.7.1.202" evidence="17"/>
<keyword evidence="13" id="KW-0739">Sodium transport</keyword>
<feature type="transmembrane region" description="Helical" evidence="14">
    <location>
        <begin position="105"/>
        <end position="122"/>
    </location>
</feature>
<feature type="transmembrane region" description="Helical" evidence="14">
    <location>
        <begin position="134"/>
        <end position="155"/>
    </location>
</feature>
<dbReference type="GO" id="GO:0016020">
    <property type="term" value="C:membrane"/>
    <property type="evidence" value="ECO:0007669"/>
    <property type="project" value="UniProtKB-SubCell"/>
</dbReference>
<evidence type="ECO:0000256" key="8">
    <source>
        <dbReference type="ARBA" id="ARBA00022692"/>
    </source>
</evidence>
<evidence type="ECO:0000256" key="7">
    <source>
        <dbReference type="ARBA" id="ARBA00022683"/>
    </source>
</evidence>
<evidence type="ECO:0000256" key="9">
    <source>
        <dbReference type="ARBA" id="ARBA00022989"/>
    </source>
</evidence>
<keyword evidence="6 17" id="KW-0808">Transferase</keyword>
<dbReference type="Proteomes" id="UP001221217">
    <property type="component" value="Unassembled WGS sequence"/>
</dbReference>
<dbReference type="InterPro" id="IPR002178">
    <property type="entry name" value="PTS_EIIA_type-2_dom"/>
</dbReference>
<feature type="signal peptide" evidence="15">
    <location>
        <begin position="1"/>
        <end position="24"/>
    </location>
</feature>
<dbReference type="Pfam" id="PF00359">
    <property type="entry name" value="PTS_EIIA_2"/>
    <property type="match status" value="1"/>
</dbReference>
<evidence type="ECO:0000256" key="3">
    <source>
        <dbReference type="ARBA" id="ARBA00022449"/>
    </source>
</evidence>
<sequence length="724" mass="77487">MKKHLKKILTLLIFMILMASPLFAEGSGEESLTERMTELVFEIGIILFAAKLGGTVMKKIKMPSVLGELLMGIVIGPYVLGSIAIPGFAHGLFPLAEGFSVSPELYGIATIASIILLFLSGLETDLALFLQFSVKGAVIGITGVIISFVSGAWAGSLITGMTITSPVNLFMGVLSIATSVGITARILSEQRKMDSPEGVTILAAAVIDDVLGIIILAIVLGIISVLSGGAGGSVDWGAIGAIALKAVGVWLGFTAVGLFFARKIGNTLKIFHSETTIAVMSLGLALLLSGIFEKAGLAMIIGAYVMGLSLSRTDLSFVIQDKLHPIEEFFVPVFFCVMGMLVNVNEFLDPKVLMGGLLFSVLGIIAKIVGCGAPSLFLNFNIRGALRIGVGMVPRGEVALIIAGIGIANGILSDSLFGVAVFMTLLTTLLPPPLLTALLKNGKMGTRTEMKGSDTVSTNFDFPSREMTQMALAKVVGSLRGEGFYVHELDVGDHSVSQVRKEDVFLTFHEYAKNIEIVSDPVDVHYVKTIVYESLLGMNDTINRLKDLAKPEVLKEGLKELSGDEKARVNEDYFKNLNENCIAVNLKANTKEEVIEEMLGMLNKAGQLDDYDECLRAVKEREASMSTGMQNGIAIPHGKSEGVKQLVSAIGLKKDGLDFQSLDGKPSNIFIMTLSPANTAGPHIQFLSSVSTILNKKGITDKLLNCRTSNDVKNLLIREAHENR</sequence>
<dbReference type="InterPro" id="IPR004715">
    <property type="entry name" value="PTS_IIA_fruc"/>
</dbReference>
<keyword evidence="11" id="KW-0406">Ion transport</keyword>
<keyword evidence="7" id="KW-0598">Phosphotransferase system</keyword>
<feature type="transmembrane region" description="Helical" evidence="14">
    <location>
        <begin position="69"/>
        <end position="93"/>
    </location>
</feature>
<gene>
    <name evidence="17" type="ORF">PQJ61_12705</name>
</gene>
<proteinExistence type="predicted"/>
<evidence type="ECO:0000256" key="11">
    <source>
        <dbReference type="ARBA" id="ARBA00023065"/>
    </source>
</evidence>
<feature type="transmembrane region" description="Helical" evidence="14">
    <location>
        <begin position="40"/>
        <end position="57"/>
    </location>
</feature>
<feature type="chain" id="PRO_5042588609" evidence="15">
    <location>
        <begin position="25"/>
        <end position="724"/>
    </location>
</feature>
<evidence type="ECO:0000313" key="18">
    <source>
        <dbReference type="Proteomes" id="UP001221217"/>
    </source>
</evidence>
<feature type="transmembrane region" description="Helical" evidence="14">
    <location>
        <begin position="238"/>
        <end position="261"/>
    </location>
</feature>
<dbReference type="GO" id="GO:0008982">
    <property type="term" value="F:protein-N(PI)-phosphohistidine-sugar phosphotransferase activity"/>
    <property type="evidence" value="ECO:0007669"/>
    <property type="project" value="InterPro"/>
</dbReference>
<protein>
    <submittedName>
        <fullName evidence="17">Fructose PTS transporter subunit IIA</fullName>
        <ecNumber evidence="17">2.7.1.202</ecNumber>
    </submittedName>
</protein>
<dbReference type="CDD" id="cd00211">
    <property type="entry name" value="PTS_IIA_fru"/>
    <property type="match status" value="1"/>
</dbReference>
<reference evidence="17 18" key="1">
    <citation type="submission" date="2022-12" db="EMBL/GenBank/DDBJ databases">
        <title>Metagenome assembled genome from gulf of manar.</title>
        <authorList>
            <person name="Kohli P."/>
            <person name="Pk S."/>
            <person name="Venkata Ramana C."/>
            <person name="Sasikala C."/>
        </authorList>
    </citation>
    <scope>NUCLEOTIDE SEQUENCE [LARGE SCALE GENOMIC DNA]</scope>
    <source>
        <strain evidence="17">JB008</strain>
    </source>
</reference>
<dbReference type="Gene3D" id="3.40.930.10">
    <property type="entry name" value="Mannitol-specific EII, Chain A"/>
    <property type="match status" value="1"/>
</dbReference>
<dbReference type="GO" id="GO:0009401">
    <property type="term" value="P:phosphoenolpyruvate-dependent sugar phosphotransferase system"/>
    <property type="evidence" value="ECO:0007669"/>
    <property type="project" value="UniProtKB-KW"/>
</dbReference>
<name>A0AAJ1IE31_9SPIO</name>
<comment type="caution">
    <text evidence="17">The sequence shown here is derived from an EMBL/GenBank/DDBJ whole genome shotgun (WGS) entry which is preliminary data.</text>
</comment>
<feature type="transmembrane region" description="Helical" evidence="14">
    <location>
        <begin position="417"/>
        <end position="439"/>
    </location>
</feature>
<keyword evidence="2" id="KW-0813">Transport</keyword>
<dbReference type="AlphaFoldDB" id="A0AAJ1IE31"/>
<dbReference type="InterPro" id="IPR006153">
    <property type="entry name" value="Cation/H_exchanger_TM"/>
</dbReference>
<keyword evidence="10" id="KW-0915">Sodium</keyword>
<dbReference type="Gene3D" id="1.20.1530.20">
    <property type="match status" value="1"/>
</dbReference>
<dbReference type="GO" id="GO:1902600">
    <property type="term" value="P:proton transmembrane transport"/>
    <property type="evidence" value="ECO:0007669"/>
    <property type="project" value="InterPro"/>
</dbReference>
<evidence type="ECO:0000256" key="5">
    <source>
        <dbReference type="ARBA" id="ARBA00022597"/>
    </source>
</evidence>
<feature type="transmembrane region" description="Helical" evidence="14">
    <location>
        <begin position="354"/>
        <end position="380"/>
    </location>
</feature>
<evidence type="ECO:0000256" key="6">
    <source>
        <dbReference type="ARBA" id="ARBA00022679"/>
    </source>
</evidence>
<evidence type="ECO:0000256" key="4">
    <source>
        <dbReference type="ARBA" id="ARBA00022553"/>
    </source>
</evidence>
<feature type="transmembrane region" description="Helical" evidence="14">
    <location>
        <begin position="199"/>
        <end position="226"/>
    </location>
</feature>
<dbReference type="SUPFAM" id="SSF55804">
    <property type="entry name" value="Phoshotransferase/anion transport protein"/>
    <property type="match status" value="1"/>
</dbReference>
<dbReference type="GO" id="GO:0006814">
    <property type="term" value="P:sodium ion transport"/>
    <property type="evidence" value="ECO:0007669"/>
    <property type="project" value="UniProtKB-KW"/>
</dbReference>
<evidence type="ECO:0000259" key="16">
    <source>
        <dbReference type="PROSITE" id="PS51094"/>
    </source>
</evidence>
<evidence type="ECO:0000256" key="2">
    <source>
        <dbReference type="ARBA" id="ARBA00022448"/>
    </source>
</evidence>
<organism evidence="17 18">
    <name type="scientific">Candidatus Thalassospirochaeta sargassi</name>
    <dbReference type="NCBI Taxonomy" id="3119039"/>
    <lineage>
        <taxon>Bacteria</taxon>
        <taxon>Pseudomonadati</taxon>
        <taxon>Spirochaetota</taxon>
        <taxon>Spirochaetia</taxon>
        <taxon>Spirochaetales</taxon>
        <taxon>Spirochaetaceae</taxon>
        <taxon>Candidatus Thalassospirochaeta</taxon>
    </lineage>
</organism>
<dbReference type="PANTHER" id="PTHR43562:SF3">
    <property type="entry name" value="SODIUM ION_PROTON EXCHANGER (EUROFUNG)"/>
    <property type="match status" value="1"/>
</dbReference>
<evidence type="ECO:0000256" key="10">
    <source>
        <dbReference type="ARBA" id="ARBA00023053"/>
    </source>
</evidence>
<evidence type="ECO:0000256" key="1">
    <source>
        <dbReference type="ARBA" id="ARBA00004141"/>
    </source>
</evidence>
<dbReference type="NCBIfam" id="TIGR00848">
    <property type="entry name" value="fruA"/>
    <property type="match status" value="1"/>
</dbReference>
<evidence type="ECO:0000256" key="12">
    <source>
        <dbReference type="ARBA" id="ARBA00023136"/>
    </source>
</evidence>
<keyword evidence="8 14" id="KW-0812">Transmembrane</keyword>
<keyword evidence="3" id="KW-0050">Antiport</keyword>
<keyword evidence="12 14" id="KW-0472">Membrane</keyword>
<feature type="transmembrane region" description="Helical" evidence="14">
    <location>
        <begin position="392"/>
        <end position="411"/>
    </location>
</feature>
<keyword evidence="15" id="KW-0732">Signal</keyword>
<feature type="transmembrane region" description="Helical" evidence="14">
    <location>
        <begin position="273"/>
        <end position="292"/>
    </location>
</feature>